<accession>F2NYZ1</accession>
<evidence type="ECO:0000313" key="2">
    <source>
        <dbReference type="EMBL" id="CCA61419.1"/>
    </source>
</evidence>
<dbReference type="EMBL" id="CU469068">
    <property type="protein sequence ID" value="CCA61419.1"/>
    <property type="molecule type" value="Genomic_DNA"/>
</dbReference>
<sequence length="82" mass="9734">MIILLKTPNDKTLAVDVEPTNRIETVKQMIEDMEGIPFERQRLFFGNQKLSNPRTIRYYNIPERGTLRLVLRHRVELQNLVL</sequence>
<dbReference type="GeneID" id="26683607"/>
<dbReference type="PROSITE" id="PS50053">
    <property type="entry name" value="UBIQUITIN_2"/>
    <property type="match status" value="1"/>
</dbReference>
<organism evidence="2 3">
    <name type="scientific">Diadromus pulchellus ascovirus 4a</name>
    <dbReference type="NCBI Taxonomy" id="158683"/>
    <lineage>
        <taxon>Viruses</taxon>
        <taxon>Varidnaviria</taxon>
        <taxon>Bamfordvirae</taxon>
        <taxon>Nucleocytoviricota</taxon>
        <taxon>Megaviricetes</taxon>
        <taxon>Pimascovirales</taxon>
        <taxon>Pimascovirales incertae sedis</taxon>
        <taxon>Ascoviridae</taxon>
        <taxon>Toursvirus</taxon>
        <taxon>Toursvirus dptv1a</taxon>
    </lineage>
</organism>
<dbReference type="InterPro" id="IPR019956">
    <property type="entry name" value="Ubiquitin_dom"/>
</dbReference>
<dbReference type="PANTHER" id="PTHR10666">
    <property type="entry name" value="UBIQUITIN"/>
    <property type="match status" value="1"/>
</dbReference>
<dbReference type="InterPro" id="IPR000626">
    <property type="entry name" value="Ubiquitin-like_dom"/>
</dbReference>
<dbReference type="OrthoDB" id="8547at10239"/>
<reference evidence="2 3" key="1">
    <citation type="journal article" date="2009" name="PLoS ONE">
        <title>Symbiotic virus at the evolutionary intersection of three types of large DNA viruses; iridoviruses, ascoviruses, and ichnoviruses.</title>
        <authorList>
            <person name="Bigot Y."/>
            <person name="Renault S."/>
            <person name="Nicolas J."/>
            <person name="Moundras C."/>
            <person name="Demattei M.V."/>
            <person name="Samain S."/>
            <person name="Bideshi D.K."/>
            <person name="Federici B.A."/>
        </authorList>
    </citation>
    <scope>NUCLEOTIDE SEQUENCE [LARGE SCALE GENOMIC DNA]</scope>
</reference>
<feature type="domain" description="Ubiquitin-like" evidence="1">
    <location>
        <begin position="1"/>
        <end position="74"/>
    </location>
</feature>
<dbReference type="KEGG" id="vg:26683607"/>
<protein>
    <submittedName>
        <fullName evidence="2">Complete DpAV4 genome</fullName>
    </submittedName>
</protein>
<dbReference type="InterPro" id="IPR050158">
    <property type="entry name" value="Ubiquitin_ubiquitin-like"/>
</dbReference>
<proteinExistence type="predicted"/>
<name>F2NYZ1_9VIRU</name>
<dbReference type="SUPFAM" id="SSF54236">
    <property type="entry name" value="Ubiquitin-like"/>
    <property type="match status" value="1"/>
</dbReference>
<dbReference type="Gene3D" id="3.10.20.90">
    <property type="entry name" value="Phosphatidylinositol 3-kinase Catalytic Subunit, Chain A, domain 1"/>
    <property type="match status" value="1"/>
</dbReference>
<keyword evidence="3" id="KW-1185">Reference proteome</keyword>
<evidence type="ECO:0000313" key="3">
    <source>
        <dbReference type="Proteomes" id="UP000203898"/>
    </source>
</evidence>
<dbReference type="Proteomes" id="UP000203898">
    <property type="component" value="Segment"/>
</dbReference>
<dbReference type="InterPro" id="IPR029071">
    <property type="entry name" value="Ubiquitin-like_domsf"/>
</dbReference>
<dbReference type="RefSeq" id="YP_009640050.1">
    <property type="nucleotide sequence ID" value="NC_011335.1"/>
</dbReference>
<dbReference type="PRINTS" id="PR00348">
    <property type="entry name" value="UBIQUITIN"/>
</dbReference>
<dbReference type="Pfam" id="PF00240">
    <property type="entry name" value="ubiquitin"/>
    <property type="match status" value="1"/>
</dbReference>
<dbReference type="SMART" id="SM00213">
    <property type="entry name" value="UBQ"/>
    <property type="match status" value="1"/>
</dbReference>
<evidence type="ECO:0000259" key="1">
    <source>
        <dbReference type="PROSITE" id="PS50053"/>
    </source>
</evidence>